<reference evidence="4 5" key="1">
    <citation type="submission" date="2016-10" db="EMBL/GenBank/DDBJ databases">
        <authorList>
            <person name="de Groot N.N."/>
        </authorList>
    </citation>
    <scope>NUCLEOTIDE SEQUENCE [LARGE SCALE GENOMIC DNA]</scope>
    <source>
        <strain evidence="4 5">DSM 19012</strain>
    </source>
</reference>
<evidence type="ECO:0000256" key="2">
    <source>
        <dbReference type="SAM" id="Phobius"/>
    </source>
</evidence>
<dbReference type="PROSITE" id="PS00893">
    <property type="entry name" value="NUDIX_BOX"/>
    <property type="match status" value="1"/>
</dbReference>
<dbReference type="STRING" id="385682.SAMN05444380_104168"/>
<dbReference type="InterPro" id="IPR006008">
    <property type="entry name" value="YciB"/>
</dbReference>
<dbReference type="Pfam" id="PF00293">
    <property type="entry name" value="NUDIX"/>
    <property type="match status" value="1"/>
</dbReference>
<feature type="transmembrane region" description="Helical" evidence="2">
    <location>
        <begin position="38"/>
        <end position="54"/>
    </location>
</feature>
<accession>A0A1I1WL33</accession>
<sequence length="363" mass="41248">MNSSSKNKWALAGKLIPGMLPLLLFVVVELVWGTTAGLVAALILGVVQLCWYWFRERRVDKFILADIGFMIILGGLAILFSNAFLFKLKPVFIGAALLLLIGYSAFSDHNLVMMMSRRYLKGFVAGPLESWMMQQMLKLFFWLLALHTLLTLAAALWMSHGWWAAISGPGFYVVFALVIAVSWIVNRQRRKNWSREEWVPIVDEEGKVEGVAPRSMVHNGKTFWLHPVVHLQVITPKGLWLQKRASNKLIQPGKWDSAVGGHVLKGEDIRQALKREAYEEIGLDIQQVSFIGRYIWRSEVEKELVFVFAIQHNGALHPNPDELEGGKVWSFQDLETNLGTGIFTPNFEEEYHRFGKVLKEISA</sequence>
<evidence type="ECO:0000313" key="4">
    <source>
        <dbReference type="EMBL" id="SFD95924.1"/>
    </source>
</evidence>
<keyword evidence="1" id="KW-0378">Hydrolase</keyword>
<dbReference type="InterPro" id="IPR020084">
    <property type="entry name" value="NUDIX_hydrolase_CS"/>
</dbReference>
<gene>
    <name evidence="4" type="ORF">SAMN05444380_104168</name>
</gene>
<dbReference type="GO" id="GO:0016853">
    <property type="term" value="F:isomerase activity"/>
    <property type="evidence" value="ECO:0007669"/>
    <property type="project" value="UniProtKB-KW"/>
</dbReference>
<feature type="transmembrane region" description="Helical" evidence="2">
    <location>
        <begin position="139"/>
        <end position="157"/>
    </location>
</feature>
<dbReference type="GO" id="GO:0016787">
    <property type="term" value="F:hydrolase activity"/>
    <property type="evidence" value="ECO:0007669"/>
    <property type="project" value="UniProtKB-KW"/>
</dbReference>
<dbReference type="PANTHER" id="PTHR10885">
    <property type="entry name" value="ISOPENTENYL-DIPHOSPHATE DELTA-ISOMERASE"/>
    <property type="match status" value="1"/>
</dbReference>
<dbReference type="SUPFAM" id="SSF55811">
    <property type="entry name" value="Nudix"/>
    <property type="match status" value="1"/>
</dbReference>
<dbReference type="Proteomes" id="UP000181976">
    <property type="component" value="Unassembled WGS sequence"/>
</dbReference>
<dbReference type="RefSeq" id="WP_010528285.1">
    <property type="nucleotide sequence ID" value="NZ_AFSL01000076.1"/>
</dbReference>
<dbReference type="PROSITE" id="PS51462">
    <property type="entry name" value="NUDIX"/>
    <property type="match status" value="1"/>
</dbReference>
<feature type="domain" description="Nudix hydrolase" evidence="3">
    <location>
        <begin position="224"/>
        <end position="351"/>
    </location>
</feature>
<dbReference type="EMBL" id="FONA01000004">
    <property type="protein sequence ID" value="SFD95924.1"/>
    <property type="molecule type" value="Genomic_DNA"/>
</dbReference>
<dbReference type="PANTHER" id="PTHR10885:SF0">
    <property type="entry name" value="ISOPENTENYL-DIPHOSPHATE DELTA-ISOMERASE"/>
    <property type="match status" value="1"/>
</dbReference>
<evidence type="ECO:0000259" key="3">
    <source>
        <dbReference type="PROSITE" id="PS51462"/>
    </source>
</evidence>
<organism evidence="4 5">
    <name type="scientific">Thermophagus xiamenensis</name>
    <dbReference type="NCBI Taxonomy" id="385682"/>
    <lineage>
        <taxon>Bacteria</taxon>
        <taxon>Pseudomonadati</taxon>
        <taxon>Bacteroidota</taxon>
        <taxon>Bacteroidia</taxon>
        <taxon>Marinilabiliales</taxon>
        <taxon>Marinilabiliaceae</taxon>
        <taxon>Thermophagus</taxon>
    </lineage>
</organism>
<feature type="transmembrane region" description="Helical" evidence="2">
    <location>
        <begin position="91"/>
        <end position="112"/>
    </location>
</feature>
<keyword evidence="2" id="KW-0472">Membrane</keyword>
<feature type="transmembrane region" description="Helical" evidence="2">
    <location>
        <begin position="12"/>
        <end position="32"/>
    </location>
</feature>
<dbReference type="eggNOG" id="COG1443">
    <property type="taxonomic scope" value="Bacteria"/>
</dbReference>
<dbReference type="AlphaFoldDB" id="A0A1I1WL33"/>
<evidence type="ECO:0000256" key="1">
    <source>
        <dbReference type="ARBA" id="ARBA00022801"/>
    </source>
</evidence>
<keyword evidence="2" id="KW-0812">Transmembrane</keyword>
<dbReference type="Pfam" id="PF04279">
    <property type="entry name" value="IspA"/>
    <property type="match status" value="1"/>
</dbReference>
<dbReference type="Gene3D" id="3.90.79.10">
    <property type="entry name" value="Nucleoside Triphosphate Pyrophosphohydrolase"/>
    <property type="match status" value="1"/>
</dbReference>
<protein>
    <submittedName>
        <fullName evidence="4">Isopentenyldiphosphate isomerase</fullName>
    </submittedName>
</protein>
<dbReference type="CDD" id="cd04692">
    <property type="entry name" value="NUDIX_Hydrolase"/>
    <property type="match status" value="1"/>
</dbReference>
<dbReference type="GO" id="GO:0016020">
    <property type="term" value="C:membrane"/>
    <property type="evidence" value="ECO:0007669"/>
    <property type="project" value="InterPro"/>
</dbReference>
<dbReference type="InParanoid" id="A0A1I1WL33"/>
<keyword evidence="2" id="KW-1133">Transmembrane helix</keyword>
<keyword evidence="4" id="KW-0413">Isomerase</keyword>
<dbReference type="InterPro" id="IPR015797">
    <property type="entry name" value="NUDIX_hydrolase-like_dom_sf"/>
</dbReference>
<evidence type="ECO:0000313" key="5">
    <source>
        <dbReference type="Proteomes" id="UP000181976"/>
    </source>
</evidence>
<feature type="transmembrane region" description="Helical" evidence="2">
    <location>
        <begin position="163"/>
        <end position="185"/>
    </location>
</feature>
<feature type="transmembrane region" description="Helical" evidence="2">
    <location>
        <begin position="63"/>
        <end position="85"/>
    </location>
</feature>
<name>A0A1I1WL33_9BACT</name>
<dbReference type="InterPro" id="IPR000086">
    <property type="entry name" value="NUDIX_hydrolase_dom"/>
</dbReference>
<keyword evidence="5" id="KW-1185">Reference proteome</keyword>
<proteinExistence type="predicted"/>